<evidence type="ECO:0000256" key="1">
    <source>
        <dbReference type="SAM" id="MobiDB-lite"/>
    </source>
</evidence>
<keyword evidence="3" id="KW-1185">Reference proteome</keyword>
<organism evidence="2 3">
    <name type="scientific">Paramecium sonneborni</name>
    <dbReference type="NCBI Taxonomy" id="65129"/>
    <lineage>
        <taxon>Eukaryota</taxon>
        <taxon>Sar</taxon>
        <taxon>Alveolata</taxon>
        <taxon>Ciliophora</taxon>
        <taxon>Intramacronucleata</taxon>
        <taxon>Oligohymenophorea</taxon>
        <taxon>Peniculida</taxon>
        <taxon>Parameciidae</taxon>
        <taxon>Paramecium</taxon>
    </lineage>
</organism>
<dbReference type="EMBL" id="CAJJDN010000098">
    <property type="protein sequence ID" value="CAD8111478.1"/>
    <property type="molecule type" value="Genomic_DNA"/>
</dbReference>
<feature type="region of interest" description="Disordered" evidence="1">
    <location>
        <begin position="216"/>
        <end position="244"/>
    </location>
</feature>
<sequence length="966" mass="112806">MIGNIVQVIGELLNCKVDFLCTAQLSSEKKYFAVVASDRLLFIAGKLEKVEMSLEYGKIKGLVISTRVPTMFQIHSDIIIDIYALERKQLIQALRYSWMTDFMHKNFQFKQLPMYKDDIKSNISEKQAILPNLLFTRHGKQIYRNKNYTFSLPEEYISTYQDGVYVHKESQQCKIIIQITDPMPIQLLSQIGEKANLQYYSEMFLEIVLKGINSKDESKKQETNQRSEDSDEDGKIQDEDQQETNKKEEILDYWIISSHNYKKRSNLMNDVSEWYGWELHARTQVQDIFIIILRRVHIPPIFETYQEILFVLYGQEQNAKEQVLVNDRDLLKLTLEQDLEEHAFKNVLRNAIDSLSCKMFIFEKQYQIFIQLSADRLLYNRQTLNFIYNKFKIFPQFMSYALKYLKLLFQRLVLYDKERFLILDKELTQKYGFILKNLKDYMTETVENDENLQALFDAFEQASFVRDKSGNEEERKFIWQQKLSNYMGICLDGLLMGSAFSFKDLVPVLQAKVSMELKTIILELFDYCLYAVPKKECRPIKKGNFIKRLEELASNKYQYNVNIAKSLIEANFFSQEVLLQERSGLYSSLICYFLQSENVDMIVAICRHIINFQAEIKHTTGLTEAMITAFKPISVELIRLYRSHNRTIATLACASLFNLCTNSREFKYIILNDDGASLLVSKLVTKDNFLLHFALKLIYCVMSITQNIEKLLAANLTDYLYKVLEGPQIKGCQYDARCLITTCQILSVCLVSEVELRNIDHLLILLYNMVTTQADQYFLDQEESVNLKSEALYVMSKMCHKSAEVKKKVNQECVPFLLKLMEKLTYHQVQEKIIMLLCILIKENKEWALDWLQMQIKLQDILTTYHNNDIQSSNYLLSQIKFIDDEAKKVKNEEMKRSKLAPTASVIAEQMMEQLQQQESTIQDNNKKSIVSEGKSSMIDDSRITTSILNNKSKINASLLKKSSAQ</sequence>
<dbReference type="OrthoDB" id="364513at2759"/>
<protein>
    <submittedName>
        <fullName evidence="2">Uncharacterized protein</fullName>
    </submittedName>
</protein>
<evidence type="ECO:0000313" key="2">
    <source>
        <dbReference type="EMBL" id="CAD8111478.1"/>
    </source>
</evidence>
<accession>A0A8S1Q7I5</accession>
<gene>
    <name evidence="2" type="ORF">PSON_ATCC_30995.1.T0980091</name>
</gene>
<proteinExistence type="predicted"/>
<dbReference type="AlphaFoldDB" id="A0A8S1Q7I5"/>
<evidence type="ECO:0000313" key="3">
    <source>
        <dbReference type="Proteomes" id="UP000692954"/>
    </source>
</evidence>
<comment type="caution">
    <text evidence="2">The sequence shown here is derived from an EMBL/GenBank/DDBJ whole genome shotgun (WGS) entry which is preliminary data.</text>
</comment>
<reference evidence="2" key="1">
    <citation type="submission" date="2021-01" db="EMBL/GenBank/DDBJ databases">
        <authorList>
            <consortium name="Genoscope - CEA"/>
            <person name="William W."/>
        </authorList>
    </citation>
    <scope>NUCLEOTIDE SEQUENCE</scope>
</reference>
<dbReference type="Proteomes" id="UP000692954">
    <property type="component" value="Unassembled WGS sequence"/>
</dbReference>
<name>A0A8S1Q7I5_9CILI</name>